<comment type="similarity">
    <text evidence="1">Belongs to the FRRS1 family.</text>
</comment>
<dbReference type="PROSITE" id="PS51019">
    <property type="entry name" value="REELIN"/>
    <property type="match status" value="1"/>
</dbReference>
<dbReference type="FunCoup" id="W5NDP3">
    <property type="interactions" value="2"/>
</dbReference>
<evidence type="ECO:0000256" key="2">
    <source>
        <dbReference type="SAM" id="MobiDB-lite"/>
    </source>
</evidence>
<evidence type="ECO:0000259" key="5">
    <source>
        <dbReference type="PROSITE" id="PS51019"/>
    </source>
</evidence>
<feature type="region of interest" description="Disordered" evidence="2">
    <location>
        <begin position="26"/>
        <end position="51"/>
    </location>
</feature>
<accession>W5NDP3</accession>
<dbReference type="Proteomes" id="UP000018468">
    <property type="component" value="Linkage group LG7"/>
</dbReference>
<dbReference type="PANTHER" id="PTHR45828:SF32">
    <property type="entry name" value="SI:DKEY-251I10.2"/>
    <property type="match status" value="1"/>
</dbReference>
<dbReference type="InterPro" id="IPR051237">
    <property type="entry name" value="Ferric-chelate_Red/DefProt"/>
</dbReference>
<sequence>MLGLLLPALSVLGLLGVSPPVTGLPNGAPTSACESMMPRHQGVQPQPPPPPYTIRVSTRTSTAGQPVQVTILGPDYAGVLLEARSGSDTRALGSWQTPPSNTKFLTCSGNQQGAITHSNTNIKNNSTVYTWITPSGPSSIFFMATVAQQRTVYWLNVKSEPLTITGGVSLEGGASPVAVAGGLLFLLPSLLLTLLYSS</sequence>
<dbReference type="GeneID" id="102685451"/>
<feature type="transmembrane region" description="Helical" evidence="3">
    <location>
        <begin position="177"/>
        <end position="196"/>
    </location>
</feature>
<dbReference type="Bgee" id="ENSLOCG00000015239">
    <property type="expression patterns" value="Expressed in pharyngeal gill and 13 other cell types or tissues"/>
</dbReference>
<dbReference type="STRING" id="7918.ENSLOCP00000018752"/>
<dbReference type="InParanoid" id="W5NDP3"/>
<evidence type="ECO:0000313" key="7">
    <source>
        <dbReference type="Proteomes" id="UP000018468"/>
    </source>
</evidence>
<dbReference type="FunFam" id="2.60.40.4060:FF:000003">
    <property type="entry name" value="Ferric chelate reductase 1"/>
    <property type="match status" value="1"/>
</dbReference>
<reference evidence="6" key="3">
    <citation type="submission" date="2025-09" db="UniProtKB">
        <authorList>
            <consortium name="Ensembl"/>
        </authorList>
    </citation>
    <scope>IDENTIFICATION</scope>
</reference>
<proteinExistence type="inferred from homology"/>
<keyword evidence="7" id="KW-1185">Reference proteome</keyword>
<dbReference type="InterPro" id="IPR002861">
    <property type="entry name" value="Reeler_dom"/>
</dbReference>
<dbReference type="OMA" id="WINVRSN"/>
<dbReference type="AlphaFoldDB" id="W5NDP3"/>
<dbReference type="Pfam" id="PF02014">
    <property type="entry name" value="Reeler"/>
    <property type="match status" value="1"/>
</dbReference>
<keyword evidence="4" id="KW-0732">Signal</keyword>
<dbReference type="EMBL" id="AHAT01017038">
    <property type="status" value="NOT_ANNOTATED_CDS"/>
    <property type="molecule type" value="Genomic_DNA"/>
</dbReference>
<evidence type="ECO:0000256" key="1">
    <source>
        <dbReference type="ARBA" id="ARBA00009195"/>
    </source>
</evidence>
<keyword evidence="3" id="KW-1133">Transmembrane helix</keyword>
<dbReference type="eggNOG" id="ENOG502RZGI">
    <property type="taxonomic scope" value="Eukaryota"/>
</dbReference>
<dbReference type="InterPro" id="IPR042307">
    <property type="entry name" value="Reeler_sf"/>
</dbReference>
<evidence type="ECO:0000256" key="3">
    <source>
        <dbReference type="SAM" id="Phobius"/>
    </source>
</evidence>
<dbReference type="Gene3D" id="2.60.40.4060">
    <property type="entry name" value="Reeler domain"/>
    <property type="match status" value="1"/>
</dbReference>
<protein>
    <submittedName>
        <fullName evidence="6">Si:dkey-251i10.2</fullName>
    </submittedName>
</protein>
<reference evidence="6" key="2">
    <citation type="submission" date="2025-08" db="UniProtKB">
        <authorList>
            <consortium name="Ensembl"/>
        </authorList>
    </citation>
    <scope>IDENTIFICATION</scope>
</reference>
<dbReference type="GeneTree" id="ENSGT00940000165599"/>
<reference evidence="7" key="1">
    <citation type="submission" date="2011-12" db="EMBL/GenBank/DDBJ databases">
        <title>The Draft Genome of Lepisosteus oculatus.</title>
        <authorList>
            <consortium name="The Broad Institute Genome Assembly &amp; Analysis Group"/>
            <consortium name="Computational R&amp;D Group"/>
            <consortium name="and Sequencing Platform"/>
            <person name="Di Palma F."/>
            <person name="Alfoldi J."/>
            <person name="Johnson J."/>
            <person name="Berlin A."/>
            <person name="Gnerre S."/>
            <person name="Jaffe D."/>
            <person name="MacCallum I."/>
            <person name="Young S."/>
            <person name="Walker B.J."/>
            <person name="Lander E.S."/>
            <person name="Lindblad-Toh K."/>
        </authorList>
    </citation>
    <scope>NUCLEOTIDE SEQUENCE [LARGE SCALE GENOMIC DNA]</scope>
</reference>
<dbReference type="GO" id="GO:0016020">
    <property type="term" value="C:membrane"/>
    <property type="evidence" value="ECO:0000318"/>
    <property type="project" value="GO_Central"/>
</dbReference>
<evidence type="ECO:0000313" key="6">
    <source>
        <dbReference type="Ensembl" id="ENSLOCP00000018752.1"/>
    </source>
</evidence>
<feature type="domain" description="Reelin" evidence="5">
    <location>
        <begin position="18"/>
        <end position="177"/>
    </location>
</feature>
<dbReference type="Ensembl" id="ENSLOCT00000018784.1">
    <property type="protein sequence ID" value="ENSLOCP00000018752.1"/>
    <property type="gene ID" value="ENSLOCG00000015239.1"/>
</dbReference>
<keyword evidence="3" id="KW-0472">Membrane</keyword>
<dbReference type="CDD" id="cd08544">
    <property type="entry name" value="Reeler"/>
    <property type="match status" value="1"/>
</dbReference>
<keyword evidence="3" id="KW-0812">Transmembrane</keyword>
<organism evidence="6 7">
    <name type="scientific">Lepisosteus oculatus</name>
    <name type="common">Spotted gar</name>
    <dbReference type="NCBI Taxonomy" id="7918"/>
    <lineage>
        <taxon>Eukaryota</taxon>
        <taxon>Metazoa</taxon>
        <taxon>Chordata</taxon>
        <taxon>Craniata</taxon>
        <taxon>Vertebrata</taxon>
        <taxon>Euteleostomi</taxon>
        <taxon>Actinopterygii</taxon>
        <taxon>Neopterygii</taxon>
        <taxon>Holostei</taxon>
        <taxon>Semionotiformes</taxon>
        <taxon>Lepisosteidae</taxon>
        <taxon>Lepisosteus</taxon>
    </lineage>
</organism>
<name>W5NDP3_LEPOC</name>
<feature type="chain" id="PRO_5004867461" evidence="4">
    <location>
        <begin position="24"/>
        <end position="198"/>
    </location>
</feature>
<dbReference type="RefSeq" id="XP_015207098.1">
    <property type="nucleotide sequence ID" value="XM_015351612.2"/>
</dbReference>
<evidence type="ECO:0000256" key="4">
    <source>
        <dbReference type="SAM" id="SignalP"/>
    </source>
</evidence>
<dbReference type="HOGENOM" id="CLU_091827_3_0_1"/>
<dbReference type="PANTHER" id="PTHR45828">
    <property type="entry name" value="CYTOCHROME B561/FERRIC REDUCTASE TRANSMEMBRANE"/>
    <property type="match status" value="1"/>
</dbReference>
<dbReference type="OrthoDB" id="6418377at2759"/>
<feature type="signal peptide" evidence="4">
    <location>
        <begin position="1"/>
        <end position="23"/>
    </location>
</feature>